<dbReference type="InterPro" id="IPR017441">
    <property type="entry name" value="Protein_kinase_ATP_BS"/>
</dbReference>
<feature type="compositionally biased region" description="Polar residues" evidence="4">
    <location>
        <begin position="916"/>
        <end position="934"/>
    </location>
</feature>
<evidence type="ECO:0000256" key="4">
    <source>
        <dbReference type="SAM" id="MobiDB-lite"/>
    </source>
</evidence>
<dbReference type="PROSITE" id="PS00109">
    <property type="entry name" value="PROTEIN_KINASE_TYR"/>
    <property type="match status" value="1"/>
</dbReference>
<keyword evidence="5" id="KW-0472">Membrane</keyword>
<keyword evidence="3" id="KW-0067">ATP-binding</keyword>
<evidence type="ECO:0000256" key="5">
    <source>
        <dbReference type="SAM" id="Phobius"/>
    </source>
</evidence>
<dbReference type="SMART" id="SM00219">
    <property type="entry name" value="TyrKc"/>
    <property type="match status" value="1"/>
</dbReference>
<dbReference type="SUPFAM" id="SSF56112">
    <property type="entry name" value="Protein kinase-like (PK-like)"/>
    <property type="match status" value="1"/>
</dbReference>
<dbReference type="InterPro" id="IPR054166">
    <property type="entry name" value="Tor_FN3_3nd"/>
</dbReference>
<keyword evidence="5" id="KW-0812">Transmembrane</keyword>
<protein>
    <recommendedName>
        <fullName evidence="7">Protein kinase domain-containing protein</fullName>
    </recommendedName>
</protein>
<dbReference type="EMBL" id="OU963912">
    <property type="protein sequence ID" value="CAH0401434.1"/>
    <property type="molecule type" value="Genomic_DNA"/>
</dbReference>
<evidence type="ECO:0000313" key="8">
    <source>
        <dbReference type="EMBL" id="CAH0401434.1"/>
    </source>
</evidence>
<evidence type="ECO:0000313" key="9">
    <source>
        <dbReference type="Proteomes" id="UP001153292"/>
    </source>
</evidence>
<organism evidence="8 9">
    <name type="scientific">Chilo suppressalis</name>
    <name type="common">Asiatic rice borer moth</name>
    <dbReference type="NCBI Taxonomy" id="168631"/>
    <lineage>
        <taxon>Eukaryota</taxon>
        <taxon>Metazoa</taxon>
        <taxon>Ecdysozoa</taxon>
        <taxon>Arthropoda</taxon>
        <taxon>Hexapoda</taxon>
        <taxon>Insecta</taxon>
        <taxon>Pterygota</taxon>
        <taxon>Neoptera</taxon>
        <taxon>Endopterygota</taxon>
        <taxon>Lepidoptera</taxon>
        <taxon>Glossata</taxon>
        <taxon>Ditrysia</taxon>
        <taxon>Pyraloidea</taxon>
        <taxon>Crambidae</taxon>
        <taxon>Crambinae</taxon>
        <taxon>Chilo</taxon>
    </lineage>
</organism>
<dbReference type="CDD" id="cd00192">
    <property type="entry name" value="PTKc"/>
    <property type="match status" value="1"/>
</dbReference>
<feature type="domain" description="Protein kinase" evidence="7">
    <location>
        <begin position="556"/>
        <end position="859"/>
    </location>
</feature>
<evidence type="ECO:0000256" key="2">
    <source>
        <dbReference type="ARBA" id="ARBA00051243"/>
    </source>
</evidence>
<feature type="compositionally biased region" description="Low complexity" evidence="4">
    <location>
        <begin position="530"/>
        <end position="546"/>
    </location>
</feature>
<feature type="binding site" evidence="3">
    <location>
        <position position="585"/>
    </location>
    <ligand>
        <name>ATP</name>
        <dbReference type="ChEBI" id="CHEBI:30616"/>
    </ligand>
</feature>
<dbReference type="InterPro" id="IPR011009">
    <property type="entry name" value="Kinase-like_dom_sf"/>
</dbReference>
<dbReference type="Gene3D" id="1.10.510.10">
    <property type="entry name" value="Transferase(Phosphotransferase) domain 1"/>
    <property type="match status" value="1"/>
</dbReference>
<dbReference type="PRINTS" id="PR00109">
    <property type="entry name" value="TYRKINASE"/>
</dbReference>
<dbReference type="Pfam" id="PF23006">
    <property type="entry name" value="Tor_FN3_1st"/>
    <property type="match status" value="1"/>
</dbReference>
<sequence length="934" mass="105470">MSSKFLSVLLVTAHVAVVCVLTKTIQPPNEIIFQSKLDSEESLTGLLAQDICWDLEPYQNESSSFTQEECLKNFKRPHDGTSGTPPTVQLQCVRRSVVGFNVQAAKTEGNPLVVLTPINSTAINLPYNLLITRKEEFTTINIITPGRYKSWTTLLNYDGSHTVWRRGPDITSWNMTGKIPHKKYTISSNIEPMTMKKPLNYSFKVAATFSWNSFDNEDMCFHLVNYCDGRLTEKSISPSMNRRYVLFDLPLDTRCTLNITGKYGVTTYIYQTPSCNNISECIDLENMRKADLETVRKADLEKAQEADLENVQKADLEKAQKADLENVRKADLEMQKADLEKVQKADLEDVRKADLENVRKSDLENVRKADLEKVRKADLEKEREEDLEKVRNLTIVASEGATGWDVKVEWVPPVRPALWYNVTLFARHHLKSQQVPGNATSVIIPEVEDSGFYDVAVGAVKANRTAYTSAQAIFPELETASALGTVLGGSWSVLLGLAAVLATLLLLWRRRAAKLKNDYFSEPDDKLPKEWTGAESESGGTSGTTEDSWEVREGRLLLHEVVGEGAFGVVRRATLAPHETQVAVKMLKDFPTVEEIRSFRSEMELMKSVGAHPHIVSLVGCCSGRRPLIVVEYCARGDLLTYLRCSWDVIVSKRNAKYYNNNIESSGYRNDLFKCKPEAEHSKLVVNKMYDLQGICDKELTTRDLLSFCRQIAMGMEFLASNRLVHRDLAARNVLVSADRTLKIADFGLSRDVYQENQYKQKGNGKMPMKWMALESLTHKIYTTQSDVWSFGVVMWEIGSVGASPYAGVAGARLPRLLRAGYRMPRPANCPQHLYELMLWCWKAHPHSRPTFIELHARLDELLNYACADDYLSLEDDTPDHVPAVPARPAHNYVRLLIKSKLGWPRGETYERPLRTVQSNHYTSPHTSLVQPVS</sequence>
<proteinExistence type="predicted"/>
<dbReference type="InterPro" id="IPR000719">
    <property type="entry name" value="Prot_kinase_dom"/>
</dbReference>
<dbReference type="Gene3D" id="3.30.200.20">
    <property type="entry name" value="Phosphorylase Kinase, domain 1"/>
    <property type="match status" value="1"/>
</dbReference>
<dbReference type="PANTHER" id="PTHR24416">
    <property type="entry name" value="TYROSINE-PROTEIN KINASE RECEPTOR"/>
    <property type="match status" value="1"/>
</dbReference>
<dbReference type="Pfam" id="PF07714">
    <property type="entry name" value="PK_Tyr_Ser-Thr"/>
    <property type="match status" value="1"/>
</dbReference>
<evidence type="ECO:0000256" key="3">
    <source>
        <dbReference type="PROSITE-ProRule" id="PRU10141"/>
    </source>
</evidence>
<gene>
    <name evidence="8" type="ORF">CHILSU_LOCUS4658</name>
</gene>
<dbReference type="InterPro" id="IPR054167">
    <property type="entry name" value="Tor_FN3_1st"/>
</dbReference>
<dbReference type="Proteomes" id="UP001153292">
    <property type="component" value="Chromosome 19"/>
</dbReference>
<accession>A0ABN8AYI7</accession>
<comment type="catalytic activity">
    <reaction evidence="2">
        <text>L-tyrosyl-[protein] + ATP = O-phospho-L-tyrosyl-[protein] + ADP + H(+)</text>
        <dbReference type="Rhea" id="RHEA:10596"/>
        <dbReference type="Rhea" id="RHEA-COMP:10136"/>
        <dbReference type="Rhea" id="RHEA-COMP:20101"/>
        <dbReference type="ChEBI" id="CHEBI:15378"/>
        <dbReference type="ChEBI" id="CHEBI:30616"/>
        <dbReference type="ChEBI" id="CHEBI:46858"/>
        <dbReference type="ChEBI" id="CHEBI:61978"/>
        <dbReference type="ChEBI" id="CHEBI:456216"/>
        <dbReference type="EC" id="2.7.10.1"/>
    </reaction>
</comment>
<evidence type="ECO:0000259" key="7">
    <source>
        <dbReference type="PROSITE" id="PS50011"/>
    </source>
</evidence>
<comment type="subcellular location">
    <subcellularLocation>
        <location evidence="1">Membrane</location>
        <topology evidence="1">Single-pass membrane protein</topology>
    </subcellularLocation>
</comment>
<feature type="region of interest" description="Disordered" evidence="4">
    <location>
        <begin position="524"/>
        <end position="546"/>
    </location>
</feature>
<reference evidence="8" key="1">
    <citation type="submission" date="2021-12" db="EMBL/GenBank/DDBJ databases">
        <authorList>
            <person name="King R."/>
        </authorList>
    </citation>
    <scope>NUCLEOTIDE SEQUENCE</scope>
</reference>
<keyword evidence="5" id="KW-1133">Transmembrane helix</keyword>
<dbReference type="InterPro" id="IPR050122">
    <property type="entry name" value="RTK"/>
</dbReference>
<dbReference type="InterPro" id="IPR001245">
    <property type="entry name" value="Ser-Thr/Tyr_kinase_cat_dom"/>
</dbReference>
<feature type="region of interest" description="Disordered" evidence="4">
    <location>
        <begin position="915"/>
        <end position="934"/>
    </location>
</feature>
<feature type="chain" id="PRO_5046765806" description="Protein kinase domain-containing protein" evidence="6">
    <location>
        <begin position="23"/>
        <end position="934"/>
    </location>
</feature>
<dbReference type="Pfam" id="PF23008">
    <property type="entry name" value="FN3_Tor_3rd"/>
    <property type="match status" value="1"/>
</dbReference>
<feature type="signal peptide" evidence="6">
    <location>
        <begin position="1"/>
        <end position="22"/>
    </location>
</feature>
<name>A0ABN8AYI7_CHISP</name>
<dbReference type="PROSITE" id="PS50011">
    <property type="entry name" value="PROTEIN_KINASE_DOM"/>
    <property type="match status" value="1"/>
</dbReference>
<evidence type="ECO:0000256" key="1">
    <source>
        <dbReference type="ARBA" id="ARBA00004167"/>
    </source>
</evidence>
<keyword evidence="9" id="KW-1185">Reference proteome</keyword>
<dbReference type="PROSITE" id="PS00107">
    <property type="entry name" value="PROTEIN_KINASE_ATP"/>
    <property type="match status" value="1"/>
</dbReference>
<keyword evidence="6" id="KW-0732">Signal</keyword>
<dbReference type="InterPro" id="IPR008266">
    <property type="entry name" value="Tyr_kinase_AS"/>
</dbReference>
<dbReference type="PANTHER" id="PTHR24416:SF620">
    <property type="entry name" value="TYROSINE-PROTEIN KINASE RECEPTOR TORSO"/>
    <property type="match status" value="1"/>
</dbReference>
<dbReference type="InterPro" id="IPR020635">
    <property type="entry name" value="Tyr_kinase_cat_dom"/>
</dbReference>
<feature type="transmembrane region" description="Helical" evidence="5">
    <location>
        <begin position="489"/>
        <end position="508"/>
    </location>
</feature>
<keyword evidence="3" id="KW-0547">Nucleotide-binding</keyword>
<evidence type="ECO:0000256" key="6">
    <source>
        <dbReference type="SAM" id="SignalP"/>
    </source>
</evidence>